<dbReference type="Pfam" id="PF21362">
    <property type="entry name" value="Sina_RING"/>
    <property type="match status" value="1"/>
</dbReference>
<comment type="function">
    <text evidence="10">E3 ubiquitin-protein ligase that mediates ubiquitination and subsequent proteasomal degradation of target proteins. E3 ubiquitin ligases accept ubiquitin from an E2 ubiquitin-conjugating enzyme in the form of a thioester and then directly transfers the ubiquitin to targeted substrates. It probably triggers the ubiquitin-mediated degradation of different substrates.</text>
</comment>
<keyword evidence="9" id="KW-0862">Zinc</keyword>
<feature type="region of interest" description="Disordered" evidence="12">
    <location>
        <begin position="46"/>
        <end position="78"/>
    </location>
</feature>
<name>A0AA38SQU8_9ASTR</name>
<dbReference type="Proteomes" id="UP001172457">
    <property type="component" value="Chromosome 7"/>
</dbReference>
<evidence type="ECO:0000256" key="10">
    <source>
        <dbReference type="ARBA" id="ARBA00024004"/>
    </source>
</evidence>
<gene>
    <name evidence="14" type="ORF">OSB04_027417</name>
</gene>
<comment type="pathway">
    <text evidence="2">Protein modification; protein ubiquitination.</text>
</comment>
<proteinExistence type="inferred from homology"/>
<keyword evidence="8" id="KW-0833">Ubl conjugation pathway</keyword>
<dbReference type="PANTHER" id="PTHR46632">
    <property type="entry name" value="E3 UBIQUITIN-PROTEIN LIGASE SINA-LIKE 4"/>
    <property type="match status" value="1"/>
</dbReference>
<organism evidence="14 15">
    <name type="scientific">Centaurea solstitialis</name>
    <name type="common">yellow star-thistle</name>
    <dbReference type="NCBI Taxonomy" id="347529"/>
    <lineage>
        <taxon>Eukaryota</taxon>
        <taxon>Viridiplantae</taxon>
        <taxon>Streptophyta</taxon>
        <taxon>Embryophyta</taxon>
        <taxon>Tracheophyta</taxon>
        <taxon>Spermatophyta</taxon>
        <taxon>Magnoliopsida</taxon>
        <taxon>eudicotyledons</taxon>
        <taxon>Gunneridae</taxon>
        <taxon>Pentapetalae</taxon>
        <taxon>asterids</taxon>
        <taxon>campanulids</taxon>
        <taxon>Asterales</taxon>
        <taxon>Asteraceae</taxon>
        <taxon>Carduoideae</taxon>
        <taxon>Cardueae</taxon>
        <taxon>Centaureinae</taxon>
        <taxon>Centaurea</taxon>
    </lineage>
</organism>
<dbReference type="Pfam" id="PF21361">
    <property type="entry name" value="Sina_ZnF"/>
    <property type="match status" value="1"/>
</dbReference>
<keyword evidence="5" id="KW-0808">Transferase</keyword>
<comment type="similarity">
    <text evidence="3">Belongs to the SINA (Seven in absentia) family.</text>
</comment>
<dbReference type="EC" id="2.3.2.27" evidence="4"/>
<evidence type="ECO:0000256" key="6">
    <source>
        <dbReference type="ARBA" id="ARBA00022723"/>
    </source>
</evidence>
<evidence type="ECO:0000256" key="2">
    <source>
        <dbReference type="ARBA" id="ARBA00004906"/>
    </source>
</evidence>
<feature type="region of interest" description="Disordered" evidence="12">
    <location>
        <begin position="1"/>
        <end position="28"/>
    </location>
</feature>
<evidence type="ECO:0000256" key="9">
    <source>
        <dbReference type="ARBA" id="ARBA00022833"/>
    </source>
</evidence>
<dbReference type="PROSITE" id="PS51081">
    <property type="entry name" value="ZF_SIAH"/>
    <property type="match status" value="1"/>
</dbReference>
<evidence type="ECO:0000256" key="8">
    <source>
        <dbReference type="ARBA" id="ARBA00022786"/>
    </source>
</evidence>
<feature type="compositionally biased region" description="Basic residues" evidence="12">
    <location>
        <begin position="1"/>
        <end position="11"/>
    </location>
</feature>
<comment type="catalytic activity">
    <reaction evidence="1">
        <text>S-ubiquitinyl-[E2 ubiquitin-conjugating enzyme]-L-cysteine + [acceptor protein]-L-lysine = [E2 ubiquitin-conjugating enzyme]-L-cysteine + N(6)-ubiquitinyl-[acceptor protein]-L-lysine.</text>
        <dbReference type="EC" id="2.3.2.27"/>
    </reaction>
</comment>
<evidence type="ECO:0000256" key="12">
    <source>
        <dbReference type="SAM" id="MobiDB-lite"/>
    </source>
</evidence>
<keyword evidence="7 11" id="KW-0863">Zinc-finger</keyword>
<dbReference type="InterPro" id="IPR049548">
    <property type="entry name" value="Sina-like_RING"/>
</dbReference>
<evidence type="ECO:0000256" key="3">
    <source>
        <dbReference type="ARBA" id="ARBA00009119"/>
    </source>
</evidence>
<evidence type="ECO:0000313" key="15">
    <source>
        <dbReference type="Proteomes" id="UP001172457"/>
    </source>
</evidence>
<reference evidence="14" key="1">
    <citation type="submission" date="2023-03" db="EMBL/GenBank/DDBJ databases">
        <title>Chromosome-scale reference genome and RAD-based genetic map of yellow starthistle (Centaurea solstitialis) reveal putative structural variation and QTLs associated with invader traits.</title>
        <authorList>
            <person name="Reatini B."/>
            <person name="Cang F.A."/>
            <person name="Jiang Q."/>
            <person name="Mckibben M.T.W."/>
            <person name="Barker M.S."/>
            <person name="Rieseberg L.H."/>
            <person name="Dlugosch K.M."/>
        </authorList>
    </citation>
    <scope>NUCLEOTIDE SEQUENCE</scope>
    <source>
        <strain evidence="14">CAN-66</strain>
        <tissue evidence="14">Leaf</tissue>
    </source>
</reference>
<dbReference type="InterPro" id="IPR044286">
    <property type="entry name" value="SINL_plant"/>
</dbReference>
<keyword evidence="15" id="KW-1185">Reference proteome</keyword>
<feature type="compositionally biased region" description="Polar residues" evidence="12">
    <location>
        <begin position="46"/>
        <end position="61"/>
    </location>
</feature>
<dbReference type="AlphaFoldDB" id="A0AA38SQU8"/>
<dbReference type="Gene3D" id="3.30.40.10">
    <property type="entry name" value="Zinc/RING finger domain, C3HC4 (zinc finger)"/>
    <property type="match status" value="1"/>
</dbReference>
<dbReference type="GO" id="GO:0008270">
    <property type="term" value="F:zinc ion binding"/>
    <property type="evidence" value="ECO:0007669"/>
    <property type="project" value="UniProtKB-KW"/>
</dbReference>
<protein>
    <recommendedName>
        <fullName evidence="4">RING-type E3 ubiquitin transferase</fullName>
        <ecNumber evidence="4">2.3.2.27</ecNumber>
    </recommendedName>
</protein>
<dbReference type="GO" id="GO:0061630">
    <property type="term" value="F:ubiquitin protein ligase activity"/>
    <property type="evidence" value="ECO:0007669"/>
    <property type="project" value="UniProtKB-EC"/>
</dbReference>
<dbReference type="EMBL" id="JARYMX010000007">
    <property type="protein sequence ID" value="KAJ9540911.1"/>
    <property type="molecule type" value="Genomic_DNA"/>
</dbReference>
<keyword evidence="6" id="KW-0479">Metal-binding</keyword>
<evidence type="ECO:0000259" key="13">
    <source>
        <dbReference type="PROSITE" id="PS51081"/>
    </source>
</evidence>
<evidence type="ECO:0000256" key="7">
    <source>
        <dbReference type="ARBA" id="ARBA00022771"/>
    </source>
</evidence>
<dbReference type="SUPFAM" id="SSF49599">
    <property type="entry name" value="TRAF domain-like"/>
    <property type="match status" value="1"/>
</dbReference>
<evidence type="ECO:0000256" key="11">
    <source>
        <dbReference type="PROSITE-ProRule" id="PRU00455"/>
    </source>
</evidence>
<accession>A0AA38SQU8</accession>
<evidence type="ECO:0000256" key="5">
    <source>
        <dbReference type="ARBA" id="ARBA00022679"/>
    </source>
</evidence>
<sequence>MAARRQSRTRNGRQDNDEEQIQRADVGVTNKRARLIGSAAQRQLRIQSPIQQSATGSNSFTREVESDSTSRSEGEEDVEYGGNAVLAAAIAASTTVMLTDTSALHCPLCNKALRAPIFQCENGHISCLSCSGTAISVCLSCTTQVGFIRNWALGKLANSILRCCKNTTFGCKEIMIYHELIAHEEVCPQTACLCPYPSCSFTQSADKLYDHFGTCHPSSFTPFTYDTTFDLIIENNQKHVFLQERNEGVIFILNHELQEDNRTFNVDCIGAAKFNKVFVYQLTAKYKEACLSLQAVPEVCVKWEQHAPNKNYLTIPATFSDENADLFAIRICIKKSHPIE</sequence>
<dbReference type="PANTHER" id="PTHR46632:SF16">
    <property type="entry name" value="E3 UBIQUITIN-PROTEIN LIGASE SINA-LIKE 10"/>
    <property type="match status" value="1"/>
</dbReference>
<evidence type="ECO:0000256" key="1">
    <source>
        <dbReference type="ARBA" id="ARBA00000900"/>
    </source>
</evidence>
<comment type="caution">
    <text evidence="14">The sequence shown here is derived from an EMBL/GenBank/DDBJ whole genome shotgun (WGS) entry which is preliminary data.</text>
</comment>
<evidence type="ECO:0000256" key="4">
    <source>
        <dbReference type="ARBA" id="ARBA00012483"/>
    </source>
</evidence>
<feature type="domain" description="SIAH-type" evidence="13">
    <location>
        <begin position="159"/>
        <end position="217"/>
    </location>
</feature>
<dbReference type="InterPro" id="IPR013083">
    <property type="entry name" value="Znf_RING/FYVE/PHD"/>
</dbReference>
<evidence type="ECO:0000313" key="14">
    <source>
        <dbReference type="EMBL" id="KAJ9540911.1"/>
    </source>
</evidence>
<feature type="compositionally biased region" description="Basic and acidic residues" evidence="12">
    <location>
        <begin position="62"/>
        <end position="73"/>
    </location>
</feature>
<dbReference type="InterPro" id="IPR013010">
    <property type="entry name" value="Znf_SIAH"/>
</dbReference>